<feature type="coiled-coil region" evidence="1">
    <location>
        <begin position="759"/>
        <end position="786"/>
    </location>
</feature>
<feature type="region of interest" description="Disordered" evidence="2">
    <location>
        <begin position="400"/>
        <end position="421"/>
    </location>
</feature>
<feature type="compositionally biased region" description="Low complexity" evidence="2">
    <location>
        <begin position="1611"/>
        <end position="1637"/>
    </location>
</feature>
<feature type="region of interest" description="Disordered" evidence="2">
    <location>
        <begin position="1343"/>
        <end position="1364"/>
    </location>
</feature>
<dbReference type="Proteomes" id="UP000039865">
    <property type="component" value="Unassembled WGS sequence"/>
</dbReference>
<proteinExistence type="predicted"/>
<organism evidence="3 4">
    <name type="scientific">Stylonychia lemnae</name>
    <name type="common">Ciliate</name>
    <dbReference type="NCBI Taxonomy" id="5949"/>
    <lineage>
        <taxon>Eukaryota</taxon>
        <taxon>Sar</taxon>
        <taxon>Alveolata</taxon>
        <taxon>Ciliophora</taxon>
        <taxon>Intramacronucleata</taxon>
        <taxon>Spirotrichea</taxon>
        <taxon>Stichotrichia</taxon>
        <taxon>Sporadotrichida</taxon>
        <taxon>Oxytrichidae</taxon>
        <taxon>Stylonychinae</taxon>
        <taxon>Stylonychia</taxon>
    </lineage>
</organism>
<feature type="region of interest" description="Disordered" evidence="2">
    <location>
        <begin position="240"/>
        <end position="263"/>
    </location>
</feature>
<feature type="compositionally biased region" description="Polar residues" evidence="2">
    <location>
        <begin position="1675"/>
        <end position="1704"/>
    </location>
</feature>
<dbReference type="InParanoid" id="A0A078ADK5"/>
<evidence type="ECO:0000313" key="3">
    <source>
        <dbReference type="EMBL" id="CDW79906.1"/>
    </source>
</evidence>
<feature type="region of interest" description="Disordered" evidence="2">
    <location>
        <begin position="1799"/>
        <end position="1853"/>
    </location>
</feature>
<evidence type="ECO:0000313" key="4">
    <source>
        <dbReference type="Proteomes" id="UP000039865"/>
    </source>
</evidence>
<evidence type="ECO:0000256" key="1">
    <source>
        <dbReference type="SAM" id="Coils"/>
    </source>
</evidence>
<accession>A0A078ADK5</accession>
<feature type="compositionally biased region" description="Polar residues" evidence="2">
    <location>
        <begin position="1533"/>
        <end position="1544"/>
    </location>
</feature>
<feature type="region of interest" description="Disordered" evidence="2">
    <location>
        <begin position="1411"/>
        <end position="1480"/>
    </location>
</feature>
<feature type="compositionally biased region" description="Basic and acidic residues" evidence="2">
    <location>
        <begin position="1455"/>
        <end position="1469"/>
    </location>
</feature>
<protein>
    <submittedName>
        <fullName evidence="3">Uncharacterized protein</fullName>
    </submittedName>
</protein>
<feature type="compositionally biased region" description="Polar residues" evidence="2">
    <location>
        <begin position="1343"/>
        <end position="1357"/>
    </location>
</feature>
<feature type="region of interest" description="Disordered" evidence="2">
    <location>
        <begin position="1611"/>
        <end position="1658"/>
    </location>
</feature>
<feature type="compositionally biased region" description="Basic and acidic residues" evidence="2">
    <location>
        <begin position="1417"/>
        <end position="1427"/>
    </location>
</feature>
<evidence type="ECO:0000256" key="2">
    <source>
        <dbReference type="SAM" id="MobiDB-lite"/>
    </source>
</evidence>
<dbReference type="EMBL" id="CCKQ01008450">
    <property type="protein sequence ID" value="CDW79906.1"/>
    <property type="molecule type" value="Genomic_DNA"/>
</dbReference>
<keyword evidence="4" id="KW-1185">Reference proteome</keyword>
<feature type="region of interest" description="Disordered" evidence="2">
    <location>
        <begin position="1675"/>
        <end position="1706"/>
    </location>
</feature>
<feature type="compositionally biased region" description="Polar residues" evidence="2">
    <location>
        <begin position="400"/>
        <end position="415"/>
    </location>
</feature>
<feature type="compositionally biased region" description="Low complexity" evidence="2">
    <location>
        <begin position="1799"/>
        <end position="1815"/>
    </location>
</feature>
<feature type="compositionally biased region" description="Low complexity" evidence="2">
    <location>
        <begin position="247"/>
        <end position="259"/>
    </location>
</feature>
<reference evidence="3 4" key="1">
    <citation type="submission" date="2014-06" db="EMBL/GenBank/DDBJ databases">
        <authorList>
            <person name="Swart Estienne"/>
        </authorList>
    </citation>
    <scope>NUCLEOTIDE SEQUENCE [LARGE SCALE GENOMIC DNA]</scope>
    <source>
        <strain evidence="3 4">130c</strain>
    </source>
</reference>
<feature type="compositionally biased region" description="Polar residues" evidence="2">
    <location>
        <begin position="1816"/>
        <end position="1836"/>
    </location>
</feature>
<name>A0A078ADK5_STYLE</name>
<feature type="region of interest" description="Disordered" evidence="2">
    <location>
        <begin position="1530"/>
        <end position="1575"/>
    </location>
</feature>
<gene>
    <name evidence="3" type="primary">Contig16255.g17316</name>
    <name evidence="3" type="ORF">STYLEM_8898</name>
</gene>
<keyword evidence="1" id="KW-0175">Coiled coil</keyword>
<sequence>MQLMLEESDTLNFTLQSSKLNQQFTPKNQFDTSSRQMNLNSQQQSQFKILFDAQKVLTDSKLEEEKRRLNQNIISFNNNIISINSQHQQIRQMQKETEAKNKDIINQLVDDHLNGNLKDALDGLAKIDNYTAKHQSYHKKPPKQIDLDNNDRRSMKKVQKSINQMSKDHLKKEWSLDVLSLSNQKTPMNQPGLQFKSSKQSIETPIKTVDGKYIQPRQKSEERKDLLNTISKDQAMTYFSTRKRNRQSSTSQNRSYSNQKEQKLQQLSYIENTLANTLQLPELQSKIQNSQTNMTNGQNQIRDVNYINVFIQPHSNSLKNMKNENYQTRNIINNRQIISSGNIEVQRGSDQAFVDNDIDQNVDQALPDFRDKLMLLIKKSPLYEQLQILNQDKVIQDISNESQENSPRNQQQKPNKNKDTIFNRNSMNEIFREQSEYRIQSTLLNQVLNEILTGKFYYKSNKMTENMVEKDLKLGKTTKYLHGLDFKQLLIEQSKIKPQMQNITQIQTLEMLPIEEQLLDEIFNIERIKDFERKISKILLNSDEEQDIVTFLTQEFQPEILRQHNEPTYIKSTQGPTSLDTFKTLSSKERVDEEQRHNIKEIVIRNSQQRHQMIKDILKNITDSNKKIESLQNEQKLRNEFENQSHVEVQTKQLLYLLEENVKSIATRLLHQEEDRFKVGKDKFDKLCQNLKVIMPRYEKYIDDEEFHHQVNDAIAKNGENGLKKQVANIQKDVDEQALAKFNLQIEFNNFQNQTKLVQQRYEDEIQQVNMKSDNLQQTIYSLEKKLREFQSIKGAEKENKSTQTQIQMDEKSKQHMMAAHKHIKNASTLINIHHTMKVKYVENTKELIEAYKAQPPLEKVFMPIKQVIKNVRNGTSQYSKDVKSLKKVLQMIANLIQAKIQAIEKQNEKQSLMNIDHFYYDYMNNRFGLGTLAKKYCEIYLLSIQQYRDADSRVELFRKFVGLDRDKLPYSIFQLYVQLIKAANYSVQSLFTTNITNLYIEFNQAKSSIINIVSDASQYIHTIIQNQLRKYTKIFSDNKKLSQGVDIQDYQMFKEFLDKVTTSKYKNISEFVTPLYSTTPMVNAELLRDYILKKFDFPQYSLADAKQRLHQVIRIFFMDAMESTSPIIPKENLMQAVRIKFDMKLPVSAYFHIGLNAIIEHQNNENIWMEGLFQFYSRIEIDHVQIELGIPTKSSNLINGMLFEQFLYFLQDCEIKLSQQQIIDIYRTTCEDNNRILLTCDDFIEACTKHRLVQNKKTLDENKQKREKKIKKLTNFVAGGSTTQSEQSLIIQNASLGSPKYNNAASFNAQQEEVKSSASKSAQALKNFNRQHTAVTAFMGTKKSSSQLNVSENGSEGQKEQKLSKLAEIAQKQQSKKRLTHSNTQDLKLETKEKSIDIIKFGKHILNNSKINTPKSEMKTEQKNRSSNDPIFKSMNDINQGSMIRPDATFYTQKQEEQNRPSSKDISHKNFQRSNLSKVNLEIISRQDEQNNDEQEEGNNDNSLDEIQKYSDQREVQVQLTGGYDNMGIENLQGSIRSNSPIDNQRKSVNSQSNSSSDHKISGKFHNRNPSEYQLKLEPIMEEKYARTESFSQQQENSYESRQSINERQQVVSQINISSQSQQESLTQKPPKNNQSKKSKNDGSMNQSSLDKRNDNNNEIMINDNEKLMNWNEQQSSSAITSTVKNKNRKQQNNSDQINQSLDQSHDSTLDMVLNRKETNSPFRSQTIDILNALRGRPQTNMSLDMMVEDALDNIKQKQVSNPVQKDIQKQNQFSYSEITHYEHSPVINQRQQNQNLLSTSQNNNNSNNQPRSSVEIQSRLQLSSNTMRESLNYTEDSEEEKKTQKNSNQQQ</sequence>